<dbReference type="EMBL" id="JAQMFO010000053">
    <property type="protein sequence ID" value="MDB6374663.1"/>
    <property type="molecule type" value="Genomic_DNA"/>
</dbReference>
<proteinExistence type="predicted"/>
<keyword evidence="1" id="KW-0812">Transmembrane</keyword>
<protein>
    <submittedName>
        <fullName evidence="2">Uncharacterized protein</fullName>
    </submittedName>
</protein>
<gene>
    <name evidence="2" type="ORF">PH362_22770</name>
</gene>
<feature type="transmembrane region" description="Helical" evidence="1">
    <location>
        <begin position="20"/>
        <end position="40"/>
    </location>
</feature>
<dbReference type="RefSeq" id="WP_036776386.1">
    <property type="nucleotide sequence ID" value="NZ_JAQMFO010000053.1"/>
</dbReference>
<evidence type="ECO:0000313" key="3">
    <source>
        <dbReference type="Proteomes" id="UP001212996"/>
    </source>
</evidence>
<dbReference type="Proteomes" id="UP001212996">
    <property type="component" value="Unassembled WGS sequence"/>
</dbReference>
<keyword evidence="1" id="KW-0472">Membrane</keyword>
<evidence type="ECO:0000313" key="2">
    <source>
        <dbReference type="EMBL" id="MDB6374663.1"/>
    </source>
</evidence>
<accession>A0AAW6BND0</accession>
<name>A0AAW6BND0_9GAMM</name>
<comment type="caution">
    <text evidence="2">The sequence shown here is derived from an EMBL/GenBank/DDBJ whole genome shotgun (WGS) entry which is preliminary data.</text>
</comment>
<evidence type="ECO:0000256" key="1">
    <source>
        <dbReference type="SAM" id="Phobius"/>
    </source>
</evidence>
<dbReference type="AlphaFoldDB" id="A0AAW6BND0"/>
<keyword evidence="1" id="KW-1133">Transmembrane helix</keyword>
<reference evidence="2" key="1">
    <citation type="submission" date="2023-01" db="EMBL/GenBank/DDBJ databases">
        <title>Genome sequencing of Photorhabdus bodei 09-20.</title>
        <authorList>
            <person name="Kalindamar S."/>
            <person name="Kumru S."/>
        </authorList>
    </citation>
    <scope>NUCLEOTIDE SEQUENCE</scope>
    <source>
        <strain evidence="2">09-20</strain>
    </source>
</reference>
<organism evidence="2 3">
    <name type="scientific">Photorhabdus bodei</name>
    <dbReference type="NCBI Taxonomy" id="2029681"/>
    <lineage>
        <taxon>Bacteria</taxon>
        <taxon>Pseudomonadati</taxon>
        <taxon>Pseudomonadota</taxon>
        <taxon>Gammaproteobacteria</taxon>
        <taxon>Enterobacterales</taxon>
        <taxon>Morganellaceae</taxon>
        <taxon>Photorhabdus</taxon>
    </lineage>
</organism>
<sequence length="73" mass="8085">MCPPLPITDLYVLANIKELGTFNGPVFLMILSLILCYGTTPRWRYLQNLKLAAVITVVVQQTCVIEAAVQFTG</sequence>